<dbReference type="PANTHER" id="PTHR35519">
    <property type="entry name" value="MEMBRANE PROTEINS"/>
    <property type="match status" value="1"/>
</dbReference>
<dbReference type="Pfam" id="PF13430">
    <property type="entry name" value="DUF4112"/>
    <property type="match status" value="1"/>
</dbReference>
<dbReference type="EMBL" id="HG937692">
    <property type="protein sequence ID" value="CDP36321.1"/>
    <property type="molecule type" value="Genomic_DNA"/>
</dbReference>
<dbReference type="AlphaFoldDB" id="A0A060TAV1"/>
<dbReference type="PANTHER" id="PTHR35519:SF2">
    <property type="entry name" value="PH DOMAIN PROTEIN"/>
    <property type="match status" value="1"/>
</dbReference>
<gene>
    <name evidence="3" type="ORF">GNLVRS02_ARAD1B10252g</name>
</gene>
<name>A0A060TAV1_BLAAD</name>
<accession>A0A060TAV1</accession>
<feature type="compositionally biased region" description="Polar residues" evidence="1">
    <location>
        <begin position="187"/>
        <end position="200"/>
    </location>
</feature>
<proteinExistence type="predicted"/>
<keyword evidence="2" id="KW-0472">Membrane</keyword>
<dbReference type="PhylomeDB" id="A0A060TAV1"/>
<evidence type="ECO:0000256" key="2">
    <source>
        <dbReference type="SAM" id="Phobius"/>
    </source>
</evidence>
<reference evidence="3" key="1">
    <citation type="submission" date="2014-02" db="EMBL/GenBank/DDBJ databases">
        <authorList>
            <person name="Genoscope - CEA"/>
        </authorList>
    </citation>
    <scope>NUCLEOTIDE SEQUENCE</scope>
    <source>
        <strain evidence="3">LS3</strain>
    </source>
</reference>
<evidence type="ECO:0000313" key="3">
    <source>
        <dbReference type="EMBL" id="CDP36321.1"/>
    </source>
</evidence>
<feature type="transmembrane region" description="Helical" evidence="2">
    <location>
        <begin position="79"/>
        <end position="104"/>
    </location>
</feature>
<protein>
    <submittedName>
        <fullName evidence="3">ARAD1B10252p</fullName>
    </submittedName>
</protein>
<dbReference type="InterPro" id="IPR025187">
    <property type="entry name" value="DUF4112"/>
</dbReference>
<organism evidence="3">
    <name type="scientific">Blastobotrys adeninivorans</name>
    <name type="common">Yeast</name>
    <name type="synonym">Arxula adeninivorans</name>
    <dbReference type="NCBI Taxonomy" id="409370"/>
    <lineage>
        <taxon>Eukaryota</taxon>
        <taxon>Fungi</taxon>
        <taxon>Dikarya</taxon>
        <taxon>Ascomycota</taxon>
        <taxon>Saccharomycotina</taxon>
        <taxon>Dipodascomycetes</taxon>
        <taxon>Dipodascales</taxon>
        <taxon>Trichomonascaceae</taxon>
        <taxon>Blastobotrys</taxon>
    </lineage>
</organism>
<keyword evidence="2" id="KW-1133">Transmembrane helix</keyword>
<feature type="region of interest" description="Disordered" evidence="1">
    <location>
        <begin position="171"/>
        <end position="240"/>
    </location>
</feature>
<feature type="transmembrane region" description="Helical" evidence="2">
    <location>
        <begin position="124"/>
        <end position="146"/>
    </location>
</feature>
<reference evidence="3" key="2">
    <citation type="submission" date="2014-06" db="EMBL/GenBank/DDBJ databases">
        <title>The complete genome of Blastobotrys (Arxula) adeninivorans LS3 - a yeast of biotechnological interest.</title>
        <authorList>
            <person name="Kunze G."/>
            <person name="Gaillardin C."/>
            <person name="Czernicka M."/>
            <person name="Durrens P."/>
            <person name="Martin T."/>
            <person name="Boer E."/>
            <person name="Gabaldon T."/>
            <person name="Cruz J."/>
            <person name="Talla E."/>
            <person name="Marck C."/>
            <person name="Goffeau A."/>
            <person name="Barbe V."/>
            <person name="Baret P."/>
            <person name="Baronian K."/>
            <person name="Beier S."/>
            <person name="Bleykasten C."/>
            <person name="Bode R."/>
            <person name="Casaregola S."/>
            <person name="Despons L."/>
            <person name="Fairhead C."/>
            <person name="Giersberg M."/>
            <person name="Gierski P."/>
            <person name="Hahnel U."/>
            <person name="Hartmann A."/>
            <person name="Jankowska D."/>
            <person name="Jubin C."/>
            <person name="Jung P."/>
            <person name="Lafontaine I."/>
            <person name="Leh-Louis V."/>
            <person name="Lemaire M."/>
            <person name="Marcet-Houben M."/>
            <person name="Mascher M."/>
            <person name="Morel G."/>
            <person name="Richard G.-F."/>
            <person name="Riechen J."/>
            <person name="Sacerdot C."/>
            <person name="Sarkar A."/>
            <person name="Savel G."/>
            <person name="Schacherer J."/>
            <person name="Sherman D."/>
            <person name="Straub M.-L."/>
            <person name="Stein N."/>
            <person name="Thierry A."/>
            <person name="Trautwein-Schult A."/>
            <person name="Westhof E."/>
            <person name="Worch S."/>
            <person name="Dujon B."/>
            <person name="Souciet J.-L."/>
            <person name="Wincker P."/>
            <person name="Scholz U."/>
            <person name="Neuveglise N."/>
        </authorList>
    </citation>
    <scope>NUCLEOTIDE SEQUENCE</scope>
    <source>
        <strain evidence="3">LS3</strain>
    </source>
</reference>
<keyword evidence="2" id="KW-0812">Transmembrane</keyword>
<sequence length="240" mass="26539">MPDLVGWVAKKYLGDHVVDRFAAEDPYYESVSGPDGKQKKRIKRQLPQGLTRNDEKVLKGCRRRAWCLDLLFSLCGFRAGWTVIIGIIPILGDIINLYLGMALIRHAEKIDGGLPASLRSKMMLNVMIDFGLGFTPILGDIAGAIYKSNSRNYLLLEHLVRDRMAKGTYNRDNHPIVAGNGNGNGRSGKQATRPDTSSGVRTEPVSEMDIIEPGHAPPGTFPHAVQDQPRKQGRQETGTY</sequence>
<evidence type="ECO:0000256" key="1">
    <source>
        <dbReference type="SAM" id="MobiDB-lite"/>
    </source>
</evidence>